<reference evidence="2" key="1">
    <citation type="submission" date="2020-02" db="EMBL/GenBank/DDBJ databases">
        <authorList>
            <person name="Meier V. D."/>
        </authorList>
    </citation>
    <scope>NUCLEOTIDE SEQUENCE</scope>
    <source>
        <strain evidence="2">AVDCRST_MAG37</strain>
    </source>
</reference>
<organism evidence="2">
    <name type="scientific">uncultured Rubrobacteraceae bacterium</name>
    <dbReference type="NCBI Taxonomy" id="349277"/>
    <lineage>
        <taxon>Bacteria</taxon>
        <taxon>Bacillati</taxon>
        <taxon>Actinomycetota</taxon>
        <taxon>Rubrobacteria</taxon>
        <taxon>Rubrobacterales</taxon>
        <taxon>Rubrobacteraceae</taxon>
        <taxon>environmental samples</taxon>
    </lineage>
</organism>
<evidence type="ECO:0000256" key="1">
    <source>
        <dbReference type="SAM" id="MobiDB-lite"/>
    </source>
</evidence>
<feature type="compositionally biased region" description="Basic residues" evidence="1">
    <location>
        <begin position="35"/>
        <end position="49"/>
    </location>
</feature>
<feature type="region of interest" description="Disordered" evidence="1">
    <location>
        <begin position="1"/>
        <end position="49"/>
    </location>
</feature>
<dbReference type="AlphaFoldDB" id="A0A6J4QB67"/>
<sequence>CSMNSTSTRLVSGLALARTTPGRRSRSSTTSRARPGSRSRPRMAMRARL</sequence>
<dbReference type="EMBL" id="CADCVD010000052">
    <property type="protein sequence ID" value="CAA9439856.1"/>
    <property type="molecule type" value="Genomic_DNA"/>
</dbReference>
<accession>A0A6J4QB67</accession>
<feature type="non-terminal residue" evidence="2">
    <location>
        <position position="49"/>
    </location>
</feature>
<feature type="non-terminal residue" evidence="2">
    <location>
        <position position="1"/>
    </location>
</feature>
<feature type="compositionally biased region" description="Polar residues" evidence="1">
    <location>
        <begin position="1"/>
        <end position="10"/>
    </location>
</feature>
<evidence type="ECO:0000313" key="2">
    <source>
        <dbReference type="EMBL" id="CAA9439856.1"/>
    </source>
</evidence>
<protein>
    <submittedName>
        <fullName evidence="2">Uncharacterized protein</fullName>
    </submittedName>
</protein>
<name>A0A6J4QB67_9ACTN</name>
<gene>
    <name evidence="2" type="ORF">AVDCRST_MAG37-1249</name>
</gene>
<proteinExistence type="predicted"/>